<proteinExistence type="predicted"/>
<gene>
    <name evidence="1" type="ORF">NCTC13294_01203</name>
</gene>
<protein>
    <submittedName>
        <fullName evidence="1">Plasmid maintenance system killer protein</fullName>
    </submittedName>
</protein>
<dbReference type="Proteomes" id="UP000254572">
    <property type="component" value="Unassembled WGS sequence"/>
</dbReference>
<name>A0A381E6N2_9GAMM</name>
<dbReference type="PANTHER" id="PTHR40266:SF2">
    <property type="entry name" value="TOXIN HIGB-1"/>
    <property type="match status" value="1"/>
</dbReference>
<dbReference type="InterPro" id="IPR007711">
    <property type="entry name" value="HigB-1"/>
</dbReference>
<sequence length="92" mass="10683">MIKSFAHKGLKRFFLKDEASGIQPEHRQKLRVLLTALNEAEAIEQMALPGADLYPLKHNLDGFWSVKVNANWRLFFRFEGGSAYIVDYLDYH</sequence>
<dbReference type="Gene3D" id="3.30.2310.20">
    <property type="entry name" value="RelE-like"/>
    <property type="match status" value="1"/>
</dbReference>
<reference evidence="1 2" key="1">
    <citation type="submission" date="2018-06" db="EMBL/GenBank/DDBJ databases">
        <authorList>
            <consortium name="Pathogen Informatics"/>
            <person name="Doyle S."/>
        </authorList>
    </citation>
    <scope>NUCLEOTIDE SEQUENCE [LARGE SCALE GENOMIC DNA]</scope>
    <source>
        <strain evidence="1 2">NCTC13294</strain>
    </source>
</reference>
<evidence type="ECO:0000313" key="2">
    <source>
        <dbReference type="Proteomes" id="UP000254572"/>
    </source>
</evidence>
<dbReference type="Pfam" id="PF05015">
    <property type="entry name" value="HigB-like_toxin"/>
    <property type="match status" value="1"/>
</dbReference>
<dbReference type="InterPro" id="IPR035093">
    <property type="entry name" value="RelE/ParE_toxin_dom_sf"/>
</dbReference>
<keyword evidence="2" id="KW-1185">Reference proteome</keyword>
<dbReference type="PANTHER" id="PTHR40266">
    <property type="entry name" value="TOXIN HIGB-1"/>
    <property type="match status" value="1"/>
</dbReference>
<evidence type="ECO:0000313" key="1">
    <source>
        <dbReference type="EMBL" id="SUX22243.1"/>
    </source>
</evidence>
<dbReference type="EMBL" id="UFUW01000001">
    <property type="protein sequence ID" value="SUX22243.1"/>
    <property type="molecule type" value="Genomic_DNA"/>
</dbReference>
<accession>A0A381E6N2</accession>
<dbReference type="RefSeq" id="WP_115611516.1">
    <property type="nucleotide sequence ID" value="NZ_JBHLZC010000001.1"/>
</dbReference>
<organism evidence="1 2">
    <name type="scientific">Cardiobacterium valvarum</name>
    <dbReference type="NCBI Taxonomy" id="194702"/>
    <lineage>
        <taxon>Bacteria</taxon>
        <taxon>Pseudomonadati</taxon>
        <taxon>Pseudomonadota</taxon>
        <taxon>Gammaproteobacteria</taxon>
        <taxon>Cardiobacteriales</taxon>
        <taxon>Cardiobacteriaceae</taxon>
        <taxon>Cardiobacterium</taxon>
    </lineage>
</organism>
<dbReference type="SUPFAM" id="SSF143011">
    <property type="entry name" value="RelE-like"/>
    <property type="match status" value="1"/>
</dbReference>
<dbReference type="OrthoDB" id="9801102at2"/>
<dbReference type="AlphaFoldDB" id="A0A381E6N2"/>